<dbReference type="AlphaFoldDB" id="A0A2P6NC78"/>
<name>A0A2P6NC78_9EUKA</name>
<evidence type="ECO:0000256" key="9">
    <source>
        <dbReference type="ARBA" id="ARBA00023136"/>
    </source>
</evidence>
<keyword evidence="11" id="KW-1208">Phospholipid metabolism</keyword>
<evidence type="ECO:0000256" key="7">
    <source>
        <dbReference type="ARBA" id="ARBA00022989"/>
    </source>
</evidence>
<reference evidence="14 15" key="1">
    <citation type="journal article" date="2018" name="Genome Biol. Evol.">
        <title>Multiple Roots of Fruiting Body Formation in Amoebozoa.</title>
        <authorList>
            <person name="Hillmann F."/>
            <person name="Forbes G."/>
            <person name="Novohradska S."/>
            <person name="Ferling I."/>
            <person name="Riege K."/>
            <person name="Groth M."/>
            <person name="Westermann M."/>
            <person name="Marz M."/>
            <person name="Spaller T."/>
            <person name="Winckler T."/>
            <person name="Schaap P."/>
            <person name="Glockner G."/>
        </authorList>
    </citation>
    <scope>NUCLEOTIDE SEQUENCE [LARGE SCALE GENOMIC DNA]</scope>
    <source>
        <strain evidence="14 15">Jena</strain>
    </source>
</reference>
<comment type="subcellular location">
    <subcellularLocation>
        <location evidence="1">Membrane</location>
        <topology evidence="1">Multi-pass membrane protein</topology>
    </subcellularLocation>
</comment>
<dbReference type="OrthoDB" id="406287at2759"/>
<organism evidence="14 15">
    <name type="scientific">Planoprotostelium fungivorum</name>
    <dbReference type="NCBI Taxonomy" id="1890364"/>
    <lineage>
        <taxon>Eukaryota</taxon>
        <taxon>Amoebozoa</taxon>
        <taxon>Evosea</taxon>
        <taxon>Variosea</taxon>
        <taxon>Cavosteliida</taxon>
        <taxon>Cavosteliaceae</taxon>
        <taxon>Planoprotostelium</taxon>
    </lineage>
</organism>
<dbReference type="PANTHER" id="PTHR31201:SF1">
    <property type="entry name" value="GLYCEROPHOSPHOCHOLINE ACYLTRANSFERASE 1"/>
    <property type="match status" value="1"/>
</dbReference>
<dbReference type="STRING" id="1890364.A0A2P6NC78"/>
<comment type="caution">
    <text evidence="14">The sequence shown here is derived from an EMBL/GenBank/DDBJ whole genome shotgun (WGS) entry which is preliminary data.</text>
</comment>
<evidence type="ECO:0000256" key="4">
    <source>
        <dbReference type="ARBA" id="ARBA00022516"/>
    </source>
</evidence>
<evidence type="ECO:0000313" key="15">
    <source>
        <dbReference type="Proteomes" id="UP000241769"/>
    </source>
</evidence>
<dbReference type="GO" id="GO:0016746">
    <property type="term" value="F:acyltransferase activity"/>
    <property type="evidence" value="ECO:0007669"/>
    <property type="project" value="UniProtKB-KW"/>
</dbReference>
<dbReference type="GO" id="GO:0006656">
    <property type="term" value="P:phosphatidylcholine biosynthetic process"/>
    <property type="evidence" value="ECO:0007669"/>
    <property type="project" value="TreeGrafter"/>
</dbReference>
<evidence type="ECO:0000256" key="11">
    <source>
        <dbReference type="ARBA" id="ARBA00023264"/>
    </source>
</evidence>
<evidence type="ECO:0000256" key="2">
    <source>
        <dbReference type="ARBA" id="ARBA00006675"/>
    </source>
</evidence>
<dbReference type="GO" id="GO:0016020">
    <property type="term" value="C:membrane"/>
    <property type="evidence" value="ECO:0007669"/>
    <property type="project" value="UniProtKB-SubCell"/>
</dbReference>
<keyword evidence="7 13" id="KW-1133">Transmembrane helix</keyword>
<comment type="similarity">
    <text evidence="2">Belongs to the GPC1 family.</text>
</comment>
<dbReference type="Proteomes" id="UP000241769">
    <property type="component" value="Unassembled WGS sequence"/>
</dbReference>
<keyword evidence="5" id="KW-0808">Transferase</keyword>
<feature type="transmembrane region" description="Helical" evidence="13">
    <location>
        <begin position="75"/>
        <end position="97"/>
    </location>
</feature>
<keyword evidence="12" id="KW-0012">Acyltransferase</keyword>
<evidence type="ECO:0000256" key="13">
    <source>
        <dbReference type="SAM" id="Phobius"/>
    </source>
</evidence>
<accession>A0A2P6NC78</accession>
<feature type="non-terminal residue" evidence="14">
    <location>
        <position position="1"/>
    </location>
</feature>
<evidence type="ECO:0000256" key="12">
    <source>
        <dbReference type="ARBA" id="ARBA00023315"/>
    </source>
</evidence>
<keyword evidence="10" id="KW-0594">Phospholipid biosynthesis</keyword>
<keyword evidence="15" id="KW-1185">Reference proteome</keyword>
<evidence type="ECO:0000256" key="5">
    <source>
        <dbReference type="ARBA" id="ARBA00022679"/>
    </source>
</evidence>
<evidence type="ECO:0000256" key="8">
    <source>
        <dbReference type="ARBA" id="ARBA00023098"/>
    </source>
</evidence>
<evidence type="ECO:0000256" key="1">
    <source>
        <dbReference type="ARBA" id="ARBA00004141"/>
    </source>
</evidence>
<gene>
    <name evidence="14" type="ORF">PROFUN_01062</name>
</gene>
<keyword evidence="4" id="KW-0444">Lipid biosynthesis</keyword>
<sequence length="138" mass="16379">LIYYVIVQIVRRKKFKADPERLTSFIWMQRDGKSLIGRWMKVFGRKYEIFMFGILQLIFTFVVMLPIQLLHHSYVLHTGFVLSILLLSAWNGSSFYFEVFSKRYQAQLKEYEQEWQVVSEALKTSKRSGESPYVGPPK</sequence>
<evidence type="ECO:0000256" key="6">
    <source>
        <dbReference type="ARBA" id="ARBA00022692"/>
    </source>
</evidence>
<feature type="transmembrane region" description="Helical" evidence="13">
    <location>
        <begin position="49"/>
        <end position="69"/>
    </location>
</feature>
<evidence type="ECO:0000256" key="3">
    <source>
        <dbReference type="ARBA" id="ARBA00019082"/>
    </source>
</evidence>
<dbReference type="InterPro" id="IPR021261">
    <property type="entry name" value="GPCAT"/>
</dbReference>
<protein>
    <recommendedName>
        <fullName evidence="3">Glycerophosphocholine acyltransferase 1</fullName>
    </recommendedName>
</protein>
<dbReference type="EMBL" id="MDYQ01000121">
    <property type="protein sequence ID" value="PRP81555.1"/>
    <property type="molecule type" value="Genomic_DNA"/>
</dbReference>
<keyword evidence="9 13" id="KW-0472">Membrane</keyword>
<dbReference type="InParanoid" id="A0A2P6NC78"/>
<dbReference type="PANTHER" id="PTHR31201">
    <property type="entry name" value="OS01G0585100 PROTEIN"/>
    <property type="match status" value="1"/>
</dbReference>
<proteinExistence type="inferred from homology"/>
<evidence type="ECO:0000256" key="10">
    <source>
        <dbReference type="ARBA" id="ARBA00023209"/>
    </source>
</evidence>
<keyword evidence="6 13" id="KW-0812">Transmembrane</keyword>
<keyword evidence="8" id="KW-0443">Lipid metabolism</keyword>
<evidence type="ECO:0000313" key="14">
    <source>
        <dbReference type="EMBL" id="PRP81555.1"/>
    </source>
</evidence>